<reference evidence="2 3" key="1">
    <citation type="journal article" date="2019" name="Int. J. Syst. Evol. Microbiol.">
        <title>The Global Catalogue of Microorganisms (GCM) 10K type strain sequencing project: providing services to taxonomists for standard genome sequencing and annotation.</title>
        <authorList>
            <consortium name="The Broad Institute Genomics Platform"/>
            <consortium name="The Broad Institute Genome Sequencing Center for Infectious Disease"/>
            <person name="Wu L."/>
            <person name="Ma J."/>
        </authorList>
    </citation>
    <scope>NUCLEOTIDE SEQUENCE [LARGE SCALE GENOMIC DNA]</scope>
    <source>
        <strain evidence="2 3">WLHS5</strain>
    </source>
</reference>
<dbReference type="InterPro" id="IPR032466">
    <property type="entry name" value="Metal_Hydrolase"/>
</dbReference>
<dbReference type="EMBL" id="JBHSFA010000002">
    <property type="protein sequence ID" value="MFC4541436.1"/>
    <property type="molecule type" value="Genomic_DNA"/>
</dbReference>
<dbReference type="RefSeq" id="WP_250139565.1">
    <property type="nucleotide sequence ID" value="NZ_JALIQP010000001.1"/>
</dbReference>
<gene>
    <name evidence="2" type="ORF">ACFO5R_05790</name>
</gene>
<organism evidence="2 3">
    <name type="scientific">Halosolutus amylolyticus</name>
    <dbReference type="NCBI Taxonomy" id="2932267"/>
    <lineage>
        <taxon>Archaea</taxon>
        <taxon>Methanobacteriati</taxon>
        <taxon>Methanobacteriota</taxon>
        <taxon>Stenosarchaea group</taxon>
        <taxon>Halobacteria</taxon>
        <taxon>Halobacteriales</taxon>
        <taxon>Natrialbaceae</taxon>
        <taxon>Halosolutus</taxon>
    </lineage>
</organism>
<dbReference type="SUPFAM" id="SSF51556">
    <property type="entry name" value="Metallo-dependent hydrolases"/>
    <property type="match status" value="1"/>
</dbReference>
<comment type="caution">
    <text evidence="2">The sequence shown here is derived from an EMBL/GenBank/DDBJ whole genome shotgun (WGS) entry which is preliminary data.</text>
</comment>
<evidence type="ECO:0000313" key="3">
    <source>
        <dbReference type="Proteomes" id="UP001595898"/>
    </source>
</evidence>
<keyword evidence="3" id="KW-1185">Reference proteome</keyword>
<name>A0ABD5PLT5_9EURY</name>
<dbReference type="Proteomes" id="UP001595898">
    <property type="component" value="Unassembled WGS sequence"/>
</dbReference>
<evidence type="ECO:0000259" key="1">
    <source>
        <dbReference type="Pfam" id="PF01979"/>
    </source>
</evidence>
<accession>A0ABD5PLT5</accession>
<proteinExistence type="predicted"/>
<dbReference type="InterPro" id="IPR011059">
    <property type="entry name" value="Metal-dep_hydrolase_composite"/>
</dbReference>
<dbReference type="AlphaFoldDB" id="A0ABD5PLT5"/>
<protein>
    <submittedName>
        <fullName evidence="2">Dihydroorotase family protein</fullName>
    </submittedName>
</protein>
<evidence type="ECO:0000313" key="2">
    <source>
        <dbReference type="EMBL" id="MFC4541436.1"/>
    </source>
</evidence>
<dbReference type="PANTHER" id="PTHR43668:SF2">
    <property type="entry name" value="ALLANTOINASE"/>
    <property type="match status" value="1"/>
</dbReference>
<dbReference type="InterPro" id="IPR050138">
    <property type="entry name" value="DHOase/Allantoinase_Hydrolase"/>
</dbReference>
<feature type="domain" description="Amidohydrolase-related" evidence="1">
    <location>
        <begin position="54"/>
        <end position="423"/>
    </location>
</feature>
<dbReference type="InterPro" id="IPR006680">
    <property type="entry name" value="Amidohydro-rel"/>
</dbReference>
<dbReference type="Gene3D" id="3.20.20.140">
    <property type="entry name" value="Metal-dependent hydrolases"/>
    <property type="match status" value="1"/>
</dbReference>
<sequence length="451" mass="48232">MTDCLVENARIVTDAGLQRGSIATEDGSIAAIGPDLSASGADAETVVQADGMVALPGAIDVHTHMHDAGLFPDDIDIGTQTASAVAGGVTTVVELPTQTPVTTPAALREKRARCEDRAHVDFGLVAGNFQDGDVDVEGFLEAGVPEFKTFTAEPYRADDAAILDLMTEVGAAGGTVRVHCESQAILDDARARLDGTDPELYPQSRPLEAELEAIGRVGWLAEYADCPLHVVHISSGSGAAVADRFASRANVPVTLETCPQYLAFSADDVADRGPFLKVNPGLKSPDEVDRLWQAVRDGTIDLVATDHFPTHREDRERGWDDIWVPYAGLPGVETMLEFLVNEGVHEGRLSWPRLLELVCARPAREAGFFPRKGSLAVGTDADLVLLRNEGYEVSAEDLAYNGGWTPFEGRTWNWRVDTVVADGSIAARDHDVLAEPGDGSFLPRGPRVSTG</sequence>
<dbReference type="Gene3D" id="2.30.40.10">
    <property type="entry name" value="Urease, subunit C, domain 1"/>
    <property type="match status" value="1"/>
</dbReference>
<dbReference type="Pfam" id="PF01979">
    <property type="entry name" value="Amidohydro_1"/>
    <property type="match status" value="1"/>
</dbReference>
<dbReference type="SUPFAM" id="SSF51338">
    <property type="entry name" value="Composite domain of metallo-dependent hydrolases"/>
    <property type="match status" value="1"/>
</dbReference>
<dbReference type="PANTHER" id="PTHR43668">
    <property type="entry name" value="ALLANTOINASE"/>
    <property type="match status" value="1"/>
</dbReference>